<gene>
    <name evidence="2" type="ORF">B0T17DRAFT_618291</name>
</gene>
<evidence type="ECO:0000256" key="1">
    <source>
        <dbReference type="SAM" id="MobiDB-lite"/>
    </source>
</evidence>
<proteinExistence type="predicted"/>
<protein>
    <submittedName>
        <fullName evidence="2">Uncharacterized protein</fullName>
    </submittedName>
</protein>
<sequence length="117" mass="11820">MASSKPAPKAAPKPEPQAGTILLTSANGSLGSAIAAQIASTPDLAGEYHRLYTARDAKAAPALQAALLRGHGTAAATSSSSHDILSLNTADLASVREVAAQINARVTSICSYETASY</sequence>
<reference evidence="2" key="1">
    <citation type="submission" date="2023-06" db="EMBL/GenBank/DDBJ databases">
        <title>Genome-scale phylogeny and comparative genomics of the fungal order Sordariales.</title>
        <authorList>
            <consortium name="Lawrence Berkeley National Laboratory"/>
            <person name="Hensen N."/>
            <person name="Bonometti L."/>
            <person name="Westerberg I."/>
            <person name="Brannstrom I.O."/>
            <person name="Guillou S."/>
            <person name="Cros-Aarteil S."/>
            <person name="Calhoun S."/>
            <person name="Haridas S."/>
            <person name="Kuo A."/>
            <person name="Mondo S."/>
            <person name="Pangilinan J."/>
            <person name="Riley R."/>
            <person name="LaButti K."/>
            <person name="Andreopoulos B."/>
            <person name="Lipzen A."/>
            <person name="Chen C."/>
            <person name="Yanf M."/>
            <person name="Daum C."/>
            <person name="Ng V."/>
            <person name="Clum A."/>
            <person name="Steindorff A."/>
            <person name="Ohm R."/>
            <person name="Martin F."/>
            <person name="Silar P."/>
            <person name="Natvig D."/>
            <person name="Lalanne C."/>
            <person name="Gautier V."/>
            <person name="Ament-velasquez S.L."/>
            <person name="Kruys A."/>
            <person name="Hutchinson M.I."/>
            <person name="Powell A.J."/>
            <person name="Barry K."/>
            <person name="Miller A.N."/>
            <person name="Grigoriev I.V."/>
            <person name="Debuchy R."/>
            <person name="Gladieux P."/>
            <person name="Thoren M.H."/>
            <person name="Johannesson H."/>
        </authorList>
    </citation>
    <scope>NUCLEOTIDE SEQUENCE</scope>
    <source>
        <strain evidence="2">SMH3391-2</strain>
    </source>
</reference>
<dbReference type="EMBL" id="JAULSR010000004">
    <property type="protein sequence ID" value="KAK0621909.1"/>
    <property type="molecule type" value="Genomic_DNA"/>
</dbReference>
<evidence type="ECO:0000313" key="2">
    <source>
        <dbReference type="EMBL" id="KAK0621909.1"/>
    </source>
</evidence>
<feature type="region of interest" description="Disordered" evidence="1">
    <location>
        <begin position="1"/>
        <end position="22"/>
    </location>
</feature>
<comment type="caution">
    <text evidence="2">The sequence shown here is derived from an EMBL/GenBank/DDBJ whole genome shotgun (WGS) entry which is preliminary data.</text>
</comment>
<dbReference type="Gene3D" id="3.40.50.720">
    <property type="entry name" value="NAD(P)-binding Rossmann-like Domain"/>
    <property type="match status" value="1"/>
</dbReference>
<accession>A0AA39WUM7</accession>
<name>A0AA39WUM7_9PEZI</name>
<dbReference type="AlphaFoldDB" id="A0AA39WUM7"/>
<keyword evidence="3" id="KW-1185">Reference proteome</keyword>
<dbReference type="Proteomes" id="UP001174934">
    <property type="component" value="Unassembled WGS sequence"/>
</dbReference>
<evidence type="ECO:0000313" key="3">
    <source>
        <dbReference type="Proteomes" id="UP001174934"/>
    </source>
</evidence>
<organism evidence="2 3">
    <name type="scientific">Bombardia bombarda</name>
    <dbReference type="NCBI Taxonomy" id="252184"/>
    <lineage>
        <taxon>Eukaryota</taxon>
        <taxon>Fungi</taxon>
        <taxon>Dikarya</taxon>
        <taxon>Ascomycota</taxon>
        <taxon>Pezizomycotina</taxon>
        <taxon>Sordariomycetes</taxon>
        <taxon>Sordariomycetidae</taxon>
        <taxon>Sordariales</taxon>
        <taxon>Lasiosphaeriaceae</taxon>
        <taxon>Bombardia</taxon>
    </lineage>
</organism>